<dbReference type="Proteomes" id="UP000830671">
    <property type="component" value="Chromosome 8"/>
</dbReference>
<evidence type="ECO:0000256" key="1">
    <source>
        <dbReference type="ARBA" id="ARBA00005043"/>
    </source>
</evidence>
<evidence type="ECO:0000256" key="2">
    <source>
        <dbReference type="ARBA" id="ARBA00008837"/>
    </source>
</evidence>
<sequence>MATRIPHLLESYLALPYEYAQVLLTSVLGASTNWLVLRYLYTYLRKVNAAGEEGAASASQSEDVRVVLVSFLRDFAFWKEGAGRLGLDLEGLGRSGKFVFVDGLSGLFSSPHQAPPPTTPKGRRTIRGARLADVQRELDGAVADVSAADAKTVLIVDQPDLLLAASGEDLTGLALRDMLLGVQEKVHASIITVAADEPLIAAQTTTLEKEHASLVLGLAHAAETVIGLRLLDTGNASDVSGVLRVTAGGGGEEDRAAEETELLYFEGLKLNVTTHRVAVRLFILRRGLEGVARGLESGYDIPLERKQLSHDEGISNLSRQSTMFFIPEIPH</sequence>
<dbReference type="CDD" id="cd19495">
    <property type="entry name" value="Elp6"/>
    <property type="match status" value="1"/>
</dbReference>
<name>A0A9Q8T6H4_9PEZI</name>
<accession>A0A9Q8T6H4</accession>
<dbReference type="RefSeq" id="XP_049150703.1">
    <property type="nucleotide sequence ID" value="XM_049293557.1"/>
</dbReference>
<protein>
    <recommendedName>
        <fullName evidence="5">Elongator complex protein 6</fullName>
    </recommendedName>
</protein>
<dbReference type="GO" id="GO:0002098">
    <property type="term" value="P:tRNA wobble uridine modification"/>
    <property type="evidence" value="ECO:0007669"/>
    <property type="project" value="InterPro"/>
</dbReference>
<evidence type="ECO:0000313" key="4">
    <source>
        <dbReference type="Proteomes" id="UP000830671"/>
    </source>
</evidence>
<dbReference type="PANTHER" id="PTHR16184:SF6">
    <property type="entry name" value="ELONGATOR COMPLEX PROTEIN 6"/>
    <property type="match status" value="1"/>
</dbReference>
<dbReference type="InterPro" id="IPR027417">
    <property type="entry name" value="P-loop_NTPase"/>
</dbReference>
<keyword evidence="4" id="KW-1185">Reference proteome</keyword>
<dbReference type="GeneID" id="73348567"/>
<dbReference type="PANTHER" id="PTHR16184">
    <property type="entry name" value="ELONGATOR COMPLEX PROTEIN 6"/>
    <property type="match status" value="1"/>
</dbReference>
<dbReference type="EMBL" id="CP019480">
    <property type="protein sequence ID" value="UQC89102.1"/>
    <property type="molecule type" value="Genomic_DNA"/>
</dbReference>
<dbReference type="Gene3D" id="3.40.50.300">
    <property type="entry name" value="P-loop containing nucleotide triphosphate hydrolases"/>
    <property type="match status" value="1"/>
</dbReference>
<comment type="pathway">
    <text evidence="1">tRNA modification; 5-methoxycarbonylmethyl-2-thiouridine-tRNA biosynthesis.</text>
</comment>
<comment type="similarity">
    <text evidence="2">Belongs to the ELP6 family.</text>
</comment>
<dbReference type="InterPro" id="IPR018627">
    <property type="entry name" value="ELP6"/>
</dbReference>
<dbReference type="Pfam" id="PF09807">
    <property type="entry name" value="ELP6"/>
    <property type="match status" value="1"/>
</dbReference>
<gene>
    <name evidence="3" type="ORF">CLUP02_14630</name>
</gene>
<dbReference type="AlphaFoldDB" id="A0A9Q8T6H4"/>
<reference evidence="3" key="1">
    <citation type="journal article" date="2021" name="Mol. Plant Microbe Interact.">
        <title>Complete Genome Sequence of the Plant-Pathogenic Fungus Colletotrichum lupini.</title>
        <authorList>
            <person name="Baroncelli R."/>
            <person name="Pensec F."/>
            <person name="Da Lio D."/>
            <person name="Boufleur T."/>
            <person name="Vicente I."/>
            <person name="Sarrocco S."/>
            <person name="Picot A."/>
            <person name="Baraldi E."/>
            <person name="Sukno S."/>
            <person name="Thon M."/>
            <person name="Le Floch G."/>
        </authorList>
    </citation>
    <scope>NUCLEOTIDE SEQUENCE</scope>
    <source>
        <strain evidence="3">IMI 504893</strain>
    </source>
</reference>
<evidence type="ECO:0000313" key="3">
    <source>
        <dbReference type="EMBL" id="UQC89102.1"/>
    </source>
</evidence>
<evidence type="ECO:0008006" key="5">
    <source>
        <dbReference type="Google" id="ProtNLM"/>
    </source>
</evidence>
<proteinExistence type="inferred from homology"/>
<dbReference type="GO" id="GO:0033588">
    <property type="term" value="C:elongator holoenzyme complex"/>
    <property type="evidence" value="ECO:0007669"/>
    <property type="project" value="InterPro"/>
</dbReference>
<organism evidence="3 4">
    <name type="scientific">Colletotrichum lupini</name>
    <dbReference type="NCBI Taxonomy" id="145971"/>
    <lineage>
        <taxon>Eukaryota</taxon>
        <taxon>Fungi</taxon>
        <taxon>Dikarya</taxon>
        <taxon>Ascomycota</taxon>
        <taxon>Pezizomycotina</taxon>
        <taxon>Sordariomycetes</taxon>
        <taxon>Hypocreomycetidae</taxon>
        <taxon>Glomerellales</taxon>
        <taxon>Glomerellaceae</taxon>
        <taxon>Colletotrichum</taxon>
        <taxon>Colletotrichum acutatum species complex</taxon>
    </lineage>
</organism>
<dbReference type="KEGG" id="clup:CLUP02_14630"/>